<dbReference type="InterPro" id="IPR043728">
    <property type="entry name" value="DUF5671"/>
</dbReference>
<feature type="transmembrane region" description="Helical" evidence="1">
    <location>
        <begin position="127"/>
        <end position="147"/>
    </location>
</feature>
<feature type="transmembrane region" description="Helical" evidence="1">
    <location>
        <begin position="12"/>
        <end position="33"/>
    </location>
</feature>
<reference evidence="3 4" key="1">
    <citation type="journal article" date="2016" name="Nat. Commun.">
        <title>Thousands of microbial genomes shed light on interconnected biogeochemical processes in an aquifer system.</title>
        <authorList>
            <person name="Anantharaman K."/>
            <person name="Brown C.T."/>
            <person name="Hug L.A."/>
            <person name="Sharon I."/>
            <person name="Castelle C.J."/>
            <person name="Probst A.J."/>
            <person name="Thomas B.C."/>
            <person name="Singh A."/>
            <person name="Wilkins M.J."/>
            <person name="Karaoz U."/>
            <person name="Brodie E.L."/>
            <person name="Williams K.H."/>
            <person name="Hubbard S.S."/>
            <person name="Banfield J.F."/>
        </authorList>
    </citation>
    <scope>NUCLEOTIDE SEQUENCE [LARGE SCALE GENOMIC DNA]</scope>
</reference>
<name>A0A1G2NDZ3_9BACT</name>
<gene>
    <name evidence="3" type="ORF">A2938_02025</name>
</gene>
<dbReference type="AlphaFoldDB" id="A0A1G2NDZ3"/>
<keyword evidence="1" id="KW-1133">Transmembrane helix</keyword>
<feature type="domain" description="DUF5671" evidence="2">
    <location>
        <begin position="10"/>
        <end position="145"/>
    </location>
</feature>
<evidence type="ECO:0000259" key="2">
    <source>
        <dbReference type="Pfam" id="PF18920"/>
    </source>
</evidence>
<accession>A0A1G2NDZ3</accession>
<dbReference type="EMBL" id="MHSA01000013">
    <property type="protein sequence ID" value="OHA34290.1"/>
    <property type="molecule type" value="Genomic_DNA"/>
</dbReference>
<comment type="caution">
    <text evidence="3">The sequence shown here is derived from an EMBL/GenBank/DDBJ whole genome shotgun (WGS) entry which is preliminary data.</text>
</comment>
<sequence length="309" mass="34795">MDKPKLTPKDFFLYVGALLTLYVSAGSLIGLLFSTIDRVFRDELQYYYDPYSGGIRFAIASLIVVFPLSLVLFSFIKKGIAREPAKLGLALRRWALWVTIFITGAMLAGDLIAVLSGFLGGELTVRFVLKALVVLAVSAAVFWYAVLEIRLTPERPVSLRKGFIISSLVGVLAAVVWGFFVMGSPFTVRNLRMDERRVSDLQSIQWQVVNYWQQKERFPKSLAEIEDPLSGYKTPTDPVTKAPYEFTLGEGYAFSLCATFELPNNGRNQNIAKYPIADMSAENWEHTAGRVCFERTLDPERYPPYAKTR</sequence>
<keyword evidence="1" id="KW-0812">Transmembrane</keyword>
<feature type="transmembrane region" description="Helical" evidence="1">
    <location>
        <begin position="53"/>
        <end position="73"/>
    </location>
</feature>
<feature type="transmembrane region" description="Helical" evidence="1">
    <location>
        <begin position="94"/>
        <end position="115"/>
    </location>
</feature>
<dbReference type="Pfam" id="PF18920">
    <property type="entry name" value="DUF5671"/>
    <property type="match status" value="1"/>
</dbReference>
<protein>
    <recommendedName>
        <fullName evidence="2">DUF5671 domain-containing protein</fullName>
    </recommendedName>
</protein>
<keyword evidence="1" id="KW-0472">Membrane</keyword>
<dbReference type="Proteomes" id="UP000177797">
    <property type="component" value="Unassembled WGS sequence"/>
</dbReference>
<organism evidence="3 4">
    <name type="scientific">Candidatus Taylorbacteria bacterium RIFCSPLOWO2_01_FULL_48_100</name>
    <dbReference type="NCBI Taxonomy" id="1802322"/>
    <lineage>
        <taxon>Bacteria</taxon>
        <taxon>Candidatus Tayloriibacteriota</taxon>
    </lineage>
</organism>
<evidence type="ECO:0000313" key="4">
    <source>
        <dbReference type="Proteomes" id="UP000177797"/>
    </source>
</evidence>
<feature type="transmembrane region" description="Helical" evidence="1">
    <location>
        <begin position="159"/>
        <end position="180"/>
    </location>
</feature>
<proteinExistence type="predicted"/>
<evidence type="ECO:0000256" key="1">
    <source>
        <dbReference type="SAM" id="Phobius"/>
    </source>
</evidence>
<evidence type="ECO:0000313" key="3">
    <source>
        <dbReference type="EMBL" id="OHA34290.1"/>
    </source>
</evidence>